<accession>A0A4V4HBI4</accession>
<name>A0A4V4HBI4_DENBC</name>
<dbReference type="InterPro" id="IPR002161">
    <property type="entry name" value="PdxT/SNO"/>
</dbReference>
<organism evidence="3 4">
    <name type="scientific">Dendrothele bispora (strain CBS 962.96)</name>
    <dbReference type="NCBI Taxonomy" id="1314807"/>
    <lineage>
        <taxon>Eukaryota</taxon>
        <taxon>Fungi</taxon>
        <taxon>Dikarya</taxon>
        <taxon>Basidiomycota</taxon>
        <taxon>Agaricomycotina</taxon>
        <taxon>Agaricomycetes</taxon>
        <taxon>Agaricomycetidae</taxon>
        <taxon>Agaricales</taxon>
        <taxon>Agaricales incertae sedis</taxon>
        <taxon>Dendrothele</taxon>
    </lineage>
</organism>
<dbReference type="InterPro" id="IPR029062">
    <property type="entry name" value="Class_I_gatase-like"/>
</dbReference>
<keyword evidence="4" id="KW-1185">Reference proteome</keyword>
<dbReference type="Pfam" id="PF01174">
    <property type="entry name" value="SNO"/>
    <property type="match status" value="1"/>
</dbReference>
<dbReference type="GO" id="GO:0005829">
    <property type="term" value="C:cytosol"/>
    <property type="evidence" value="ECO:0007669"/>
    <property type="project" value="TreeGrafter"/>
</dbReference>
<dbReference type="SUPFAM" id="SSF52317">
    <property type="entry name" value="Class I glutamine amidotransferase-like"/>
    <property type="match status" value="1"/>
</dbReference>
<feature type="compositionally biased region" description="Polar residues" evidence="2">
    <location>
        <begin position="149"/>
        <end position="159"/>
    </location>
</feature>
<dbReference type="GO" id="GO:0004359">
    <property type="term" value="F:glutaminase activity"/>
    <property type="evidence" value="ECO:0007669"/>
    <property type="project" value="InterPro"/>
</dbReference>
<evidence type="ECO:0000313" key="4">
    <source>
        <dbReference type="Proteomes" id="UP000297245"/>
    </source>
</evidence>
<dbReference type="PROSITE" id="PS51130">
    <property type="entry name" value="PDXT_SNO_2"/>
    <property type="match status" value="1"/>
</dbReference>
<evidence type="ECO:0008006" key="5">
    <source>
        <dbReference type="Google" id="ProtNLM"/>
    </source>
</evidence>
<dbReference type="Proteomes" id="UP000297245">
    <property type="component" value="Unassembled WGS sequence"/>
</dbReference>
<dbReference type="PANTHER" id="PTHR31559">
    <property type="entry name" value="PYRIDOXAL 5'-PHOSPHATE SYNTHASE SUBUNIT SNO"/>
    <property type="match status" value="1"/>
</dbReference>
<dbReference type="OrthoDB" id="2039at2759"/>
<dbReference type="GO" id="GO:0042823">
    <property type="term" value="P:pyridoxal phosphate biosynthetic process"/>
    <property type="evidence" value="ECO:0007669"/>
    <property type="project" value="InterPro"/>
</dbReference>
<dbReference type="GO" id="GO:0008614">
    <property type="term" value="P:pyridoxine metabolic process"/>
    <property type="evidence" value="ECO:0007669"/>
    <property type="project" value="TreeGrafter"/>
</dbReference>
<protein>
    <recommendedName>
        <fullName evidence="5">Glutaminase</fullName>
    </recommendedName>
</protein>
<gene>
    <name evidence="3" type="ORF">K435DRAFT_810722</name>
</gene>
<dbReference type="GO" id="GO:1903600">
    <property type="term" value="C:glutaminase complex"/>
    <property type="evidence" value="ECO:0007669"/>
    <property type="project" value="TreeGrafter"/>
</dbReference>
<proteinExistence type="predicted"/>
<reference evidence="3 4" key="1">
    <citation type="journal article" date="2019" name="Nat. Ecol. Evol.">
        <title>Megaphylogeny resolves global patterns of mushroom evolution.</title>
        <authorList>
            <person name="Varga T."/>
            <person name="Krizsan K."/>
            <person name="Foldi C."/>
            <person name="Dima B."/>
            <person name="Sanchez-Garcia M."/>
            <person name="Sanchez-Ramirez S."/>
            <person name="Szollosi G.J."/>
            <person name="Szarkandi J.G."/>
            <person name="Papp V."/>
            <person name="Albert L."/>
            <person name="Andreopoulos W."/>
            <person name="Angelini C."/>
            <person name="Antonin V."/>
            <person name="Barry K.W."/>
            <person name="Bougher N.L."/>
            <person name="Buchanan P."/>
            <person name="Buyck B."/>
            <person name="Bense V."/>
            <person name="Catcheside P."/>
            <person name="Chovatia M."/>
            <person name="Cooper J."/>
            <person name="Damon W."/>
            <person name="Desjardin D."/>
            <person name="Finy P."/>
            <person name="Geml J."/>
            <person name="Haridas S."/>
            <person name="Hughes K."/>
            <person name="Justo A."/>
            <person name="Karasinski D."/>
            <person name="Kautmanova I."/>
            <person name="Kiss B."/>
            <person name="Kocsube S."/>
            <person name="Kotiranta H."/>
            <person name="LaButti K.M."/>
            <person name="Lechner B.E."/>
            <person name="Liimatainen K."/>
            <person name="Lipzen A."/>
            <person name="Lukacs Z."/>
            <person name="Mihaltcheva S."/>
            <person name="Morgado L.N."/>
            <person name="Niskanen T."/>
            <person name="Noordeloos M.E."/>
            <person name="Ohm R.A."/>
            <person name="Ortiz-Santana B."/>
            <person name="Ovrebo C."/>
            <person name="Racz N."/>
            <person name="Riley R."/>
            <person name="Savchenko A."/>
            <person name="Shiryaev A."/>
            <person name="Soop K."/>
            <person name="Spirin V."/>
            <person name="Szebenyi C."/>
            <person name="Tomsovsky M."/>
            <person name="Tulloss R.E."/>
            <person name="Uehling J."/>
            <person name="Grigoriev I.V."/>
            <person name="Vagvolgyi C."/>
            <person name="Papp T."/>
            <person name="Martin F.M."/>
            <person name="Miettinen O."/>
            <person name="Hibbett D.S."/>
            <person name="Nagy L.G."/>
        </authorList>
    </citation>
    <scope>NUCLEOTIDE SEQUENCE [LARGE SCALE GENOMIC DNA]</scope>
    <source>
        <strain evidence="3 4">CBS 962.96</strain>
    </source>
</reference>
<dbReference type="EMBL" id="ML180026">
    <property type="protein sequence ID" value="THU79435.1"/>
    <property type="molecule type" value="Genomic_DNA"/>
</dbReference>
<feature type="region of interest" description="Disordered" evidence="2">
    <location>
        <begin position="137"/>
        <end position="165"/>
    </location>
</feature>
<evidence type="ECO:0000313" key="3">
    <source>
        <dbReference type="EMBL" id="THU79435.1"/>
    </source>
</evidence>
<dbReference type="Gene3D" id="3.40.50.880">
    <property type="match status" value="1"/>
</dbReference>
<evidence type="ECO:0000256" key="1">
    <source>
        <dbReference type="ARBA" id="ARBA00022962"/>
    </source>
</evidence>
<keyword evidence="1" id="KW-0315">Glutamine amidotransferase</keyword>
<dbReference type="PANTHER" id="PTHR31559:SF0">
    <property type="entry name" value="PYRIDOXAL 5'-PHOSPHATE SYNTHASE SUBUNIT SNO1-RELATED"/>
    <property type="match status" value="1"/>
</dbReference>
<sequence length="210" mass="23077">MYAGHGKVEKLLEVLELNEKFKVVLVRKKEDLGECDGLVIPGGELRTIALLGVLARHSGLLDPLKEFIKTKAIWGTCTRAFLLSITIVGAKRSGRELLSGTNVTIARNSGWGSQVLLPLDQTPNYPPIQIIARLPEKPHNAPSGATEPLETTSGNNSNRGEGEDPGRVVAICQDHLLMTFHPELRRDNRFPEYLVRERAVPLIDSGRVMG</sequence>
<evidence type="ECO:0000256" key="2">
    <source>
        <dbReference type="SAM" id="MobiDB-lite"/>
    </source>
</evidence>
<dbReference type="AlphaFoldDB" id="A0A4V4HBI4"/>